<comment type="caution">
    <text evidence="1">The sequence shown here is derived from an EMBL/GenBank/DDBJ whole genome shotgun (WGS) entry which is preliminary data.</text>
</comment>
<dbReference type="Proteomes" id="UP000826271">
    <property type="component" value="Unassembled WGS sequence"/>
</dbReference>
<reference evidence="1" key="1">
    <citation type="submission" date="2019-10" db="EMBL/GenBank/DDBJ databases">
        <authorList>
            <person name="Zhang R."/>
            <person name="Pan Y."/>
            <person name="Wang J."/>
            <person name="Ma R."/>
            <person name="Yu S."/>
        </authorList>
    </citation>
    <scope>NUCLEOTIDE SEQUENCE</scope>
    <source>
        <strain evidence="1">LA-IB0</strain>
        <tissue evidence="1">Leaf</tissue>
    </source>
</reference>
<dbReference type="AlphaFoldDB" id="A0AAV6X5U1"/>
<dbReference type="EMBL" id="WHWC01000010">
    <property type="protein sequence ID" value="KAG8374528.1"/>
    <property type="molecule type" value="Genomic_DNA"/>
</dbReference>
<gene>
    <name evidence="1" type="ORF">BUALT_Bualt10G0004300</name>
</gene>
<dbReference type="PANTHER" id="PTHR46250:SF15">
    <property type="entry name" value="OS01G0523800 PROTEIN"/>
    <property type="match status" value="1"/>
</dbReference>
<sequence>MMKELDCAYNETMKMIEATEDAFQLVVKNDPNVQLMRYKTWPHYPKWIDIFGKDRATGEVAEDLMEAVNDLFENQDKQQEDKLAEDLNG</sequence>
<evidence type="ECO:0000313" key="1">
    <source>
        <dbReference type="EMBL" id="KAG8374528.1"/>
    </source>
</evidence>
<proteinExistence type="predicted"/>
<keyword evidence="2" id="KW-1185">Reference proteome</keyword>
<protein>
    <submittedName>
        <fullName evidence="1">Uncharacterized protein</fullName>
    </submittedName>
</protein>
<accession>A0AAV6X5U1</accession>
<name>A0AAV6X5U1_9LAMI</name>
<dbReference type="PANTHER" id="PTHR46250">
    <property type="entry name" value="MYB/SANT-LIKE DNA-BINDING DOMAIN PROTEIN-RELATED"/>
    <property type="match status" value="1"/>
</dbReference>
<evidence type="ECO:0000313" key="2">
    <source>
        <dbReference type="Proteomes" id="UP000826271"/>
    </source>
</evidence>
<organism evidence="1 2">
    <name type="scientific">Buddleja alternifolia</name>
    <dbReference type="NCBI Taxonomy" id="168488"/>
    <lineage>
        <taxon>Eukaryota</taxon>
        <taxon>Viridiplantae</taxon>
        <taxon>Streptophyta</taxon>
        <taxon>Embryophyta</taxon>
        <taxon>Tracheophyta</taxon>
        <taxon>Spermatophyta</taxon>
        <taxon>Magnoliopsida</taxon>
        <taxon>eudicotyledons</taxon>
        <taxon>Gunneridae</taxon>
        <taxon>Pentapetalae</taxon>
        <taxon>asterids</taxon>
        <taxon>lamiids</taxon>
        <taxon>Lamiales</taxon>
        <taxon>Scrophulariaceae</taxon>
        <taxon>Buddlejeae</taxon>
        <taxon>Buddleja</taxon>
    </lineage>
</organism>